<accession>A0AAD6X328</accession>
<dbReference type="AlphaFoldDB" id="A0AAD6X328"/>
<comment type="caution">
    <text evidence="1">The sequence shown here is derived from an EMBL/GenBank/DDBJ whole genome shotgun (WGS) entry which is preliminary data.</text>
</comment>
<evidence type="ECO:0000313" key="2">
    <source>
        <dbReference type="Proteomes" id="UP001218188"/>
    </source>
</evidence>
<sequence length="116" mass="13321">MIAWSGLLDWQKSFPEEKMRDCVGGEGWEEEELNVMLLSAAGFAAAHQPVPFVVEYDWYYPPAILREKDFISNSVFKFSMLTPVEQVETQRYSTLSPLVDSEKLTAMFDFSATRQI</sequence>
<reference evidence="1" key="1">
    <citation type="submission" date="2023-03" db="EMBL/GenBank/DDBJ databases">
        <title>Massive genome expansion in bonnet fungi (Mycena s.s.) driven by repeated elements and novel gene families across ecological guilds.</title>
        <authorList>
            <consortium name="Lawrence Berkeley National Laboratory"/>
            <person name="Harder C.B."/>
            <person name="Miyauchi S."/>
            <person name="Viragh M."/>
            <person name="Kuo A."/>
            <person name="Thoen E."/>
            <person name="Andreopoulos B."/>
            <person name="Lu D."/>
            <person name="Skrede I."/>
            <person name="Drula E."/>
            <person name="Henrissat B."/>
            <person name="Morin E."/>
            <person name="Kohler A."/>
            <person name="Barry K."/>
            <person name="LaButti K."/>
            <person name="Morin E."/>
            <person name="Salamov A."/>
            <person name="Lipzen A."/>
            <person name="Mereny Z."/>
            <person name="Hegedus B."/>
            <person name="Baldrian P."/>
            <person name="Stursova M."/>
            <person name="Weitz H."/>
            <person name="Taylor A."/>
            <person name="Grigoriev I.V."/>
            <person name="Nagy L.G."/>
            <person name="Martin F."/>
            <person name="Kauserud H."/>
        </authorList>
    </citation>
    <scope>NUCLEOTIDE SEQUENCE</scope>
    <source>
        <strain evidence="1">CBHHK200</strain>
    </source>
</reference>
<proteinExistence type="predicted"/>
<dbReference type="Proteomes" id="UP001218188">
    <property type="component" value="Unassembled WGS sequence"/>
</dbReference>
<name>A0AAD6X328_9AGAR</name>
<protein>
    <submittedName>
        <fullName evidence="1">Uncharacterized protein</fullName>
    </submittedName>
</protein>
<dbReference type="EMBL" id="JARJCM010000054">
    <property type="protein sequence ID" value="KAJ7034852.1"/>
    <property type="molecule type" value="Genomic_DNA"/>
</dbReference>
<gene>
    <name evidence="1" type="ORF">C8F04DRAFT_1182854</name>
</gene>
<keyword evidence="2" id="KW-1185">Reference proteome</keyword>
<organism evidence="1 2">
    <name type="scientific">Mycena alexandri</name>
    <dbReference type="NCBI Taxonomy" id="1745969"/>
    <lineage>
        <taxon>Eukaryota</taxon>
        <taxon>Fungi</taxon>
        <taxon>Dikarya</taxon>
        <taxon>Basidiomycota</taxon>
        <taxon>Agaricomycotina</taxon>
        <taxon>Agaricomycetes</taxon>
        <taxon>Agaricomycetidae</taxon>
        <taxon>Agaricales</taxon>
        <taxon>Marasmiineae</taxon>
        <taxon>Mycenaceae</taxon>
        <taxon>Mycena</taxon>
    </lineage>
</organism>
<evidence type="ECO:0000313" key="1">
    <source>
        <dbReference type="EMBL" id="KAJ7034852.1"/>
    </source>
</evidence>